<gene>
    <name evidence="1" type="ORF">C6P46_005975</name>
</gene>
<accession>A0A9P6W779</accession>
<dbReference type="AlphaFoldDB" id="A0A9P6W779"/>
<evidence type="ECO:0000313" key="2">
    <source>
        <dbReference type="Proteomes" id="UP000777482"/>
    </source>
</evidence>
<comment type="caution">
    <text evidence="1">The sequence shown here is derived from an EMBL/GenBank/DDBJ whole genome shotgun (WGS) entry which is preliminary data.</text>
</comment>
<sequence>MPVPQLPVELIKLIVDIPTLRKADLQSLNLTARVFPPLVRRRLFERLIIDLGWIFEDDMSTLETDERRAITLHETERLMFFRRHPNLATLVRTVLLSGDSILEAPPWSMPITAHDLMQLVYAIFPRLEEVISAAAFVMAPQSLRHA</sequence>
<dbReference type="EMBL" id="PUHQ01000007">
    <property type="protein sequence ID" value="KAG0665881.1"/>
    <property type="molecule type" value="Genomic_DNA"/>
</dbReference>
<organism evidence="1 2">
    <name type="scientific">Rhodotorula mucilaginosa</name>
    <name type="common">Yeast</name>
    <name type="synonym">Rhodotorula rubra</name>
    <dbReference type="NCBI Taxonomy" id="5537"/>
    <lineage>
        <taxon>Eukaryota</taxon>
        <taxon>Fungi</taxon>
        <taxon>Dikarya</taxon>
        <taxon>Basidiomycota</taxon>
        <taxon>Pucciniomycotina</taxon>
        <taxon>Microbotryomycetes</taxon>
        <taxon>Sporidiobolales</taxon>
        <taxon>Sporidiobolaceae</taxon>
        <taxon>Rhodotorula</taxon>
    </lineage>
</organism>
<evidence type="ECO:0000313" key="1">
    <source>
        <dbReference type="EMBL" id="KAG0665881.1"/>
    </source>
</evidence>
<proteinExistence type="predicted"/>
<dbReference type="Proteomes" id="UP000777482">
    <property type="component" value="Unassembled WGS sequence"/>
</dbReference>
<name>A0A9P6W779_RHOMI</name>
<keyword evidence="2" id="KW-1185">Reference proteome</keyword>
<reference evidence="1 2" key="1">
    <citation type="submission" date="2020-11" db="EMBL/GenBank/DDBJ databases">
        <title>Kefir isolates.</title>
        <authorList>
            <person name="Marcisauskas S."/>
            <person name="Kim Y."/>
            <person name="Blasche S."/>
        </authorList>
    </citation>
    <scope>NUCLEOTIDE SEQUENCE [LARGE SCALE GENOMIC DNA]</scope>
    <source>
        <strain evidence="1 2">KR</strain>
    </source>
</reference>
<protein>
    <submittedName>
        <fullName evidence="1">Uncharacterized protein</fullName>
    </submittedName>
</protein>